<organism evidence="2 3">
    <name type="scientific">Penicillium chermesinum</name>
    <dbReference type="NCBI Taxonomy" id="63820"/>
    <lineage>
        <taxon>Eukaryota</taxon>
        <taxon>Fungi</taxon>
        <taxon>Dikarya</taxon>
        <taxon>Ascomycota</taxon>
        <taxon>Pezizomycotina</taxon>
        <taxon>Eurotiomycetes</taxon>
        <taxon>Eurotiomycetidae</taxon>
        <taxon>Eurotiales</taxon>
        <taxon>Aspergillaceae</taxon>
        <taxon>Penicillium</taxon>
    </lineage>
</organism>
<keyword evidence="3" id="KW-1185">Reference proteome</keyword>
<sequence length="143" mass="15007">MKAAIISSLLLVAGGALAQPAKRSGQDVTFSEMEASLIFGAGLLSFQLSDPNYGSTSHFTTTWNNQTAPAIAETDDKLYTVEITSGADTIDPLEFTVKRVGATETIELILSDAGSGKVWGCYPVSGGQFCHGAPTENWTPSTS</sequence>
<reference evidence="2" key="2">
    <citation type="journal article" date="2023" name="IMA Fungus">
        <title>Comparative genomic study of the Penicillium genus elucidates a diverse pangenome and 15 lateral gene transfer events.</title>
        <authorList>
            <person name="Petersen C."/>
            <person name="Sorensen T."/>
            <person name="Nielsen M.R."/>
            <person name="Sondergaard T.E."/>
            <person name="Sorensen J.L."/>
            <person name="Fitzpatrick D.A."/>
            <person name="Frisvad J.C."/>
            <person name="Nielsen K.L."/>
        </authorList>
    </citation>
    <scope>NUCLEOTIDE SEQUENCE</scope>
    <source>
        <strain evidence="2">IBT 19713</strain>
    </source>
</reference>
<dbReference type="GeneID" id="83197855"/>
<dbReference type="RefSeq" id="XP_058333693.1">
    <property type="nucleotide sequence ID" value="XM_058470552.1"/>
</dbReference>
<comment type="caution">
    <text evidence="2">The sequence shown here is derived from an EMBL/GenBank/DDBJ whole genome shotgun (WGS) entry which is preliminary data.</text>
</comment>
<protein>
    <submittedName>
        <fullName evidence="2">Uncharacterized protein</fullName>
    </submittedName>
</protein>
<reference evidence="2" key="1">
    <citation type="submission" date="2022-11" db="EMBL/GenBank/DDBJ databases">
        <authorList>
            <person name="Petersen C."/>
        </authorList>
    </citation>
    <scope>NUCLEOTIDE SEQUENCE</scope>
    <source>
        <strain evidence="2">IBT 19713</strain>
    </source>
</reference>
<evidence type="ECO:0000256" key="1">
    <source>
        <dbReference type="SAM" id="SignalP"/>
    </source>
</evidence>
<name>A0A9W9PHH2_9EURO</name>
<evidence type="ECO:0000313" key="2">
    <source>
        <dbReference type="EMBL" id="KAJ5246272.1"/>
    </source>
</evidence>
<feature type="signal peptide" evidence="1">
    <location>
        <begin position="1"/>
        <end position="18"/>
    </location>
</feature>
<evidence type="ECO:0000313" key="3">
    <source>
        <dbReference type="Proteomes" id="UP001150941"/>
    </source>
</evidence>
<proteinExistence type="predicted"/>
<dbReference type="EMBL" id="JAPQKS010000002">
    <property type="protein sequence ID" value="KAJ5246272.1"/>
    <property type="molecule type" value="Genomic_DNA"/>
</dbReference>
<accession>A0A9W9PHH2</accession>
<dbReference type="AlphaFoldDB" id="A0A9W9PHH2"/>
<gene>
    <name evidence="2" type="ORF">N7468_001255</name>
</gene>
<feature type="chain" id="PRO_5040925036" evidence="1">
    <location>
        <begin position="19"/>
        <end position="143"/>
    </location>
</feature>
<keyword evidence="1" id="KW-0732">Signal</keyword>
<dbReference type="Proteomes" id="UP001150941">
    <property type="component" value="Unassembled WGS sequence"/>
</dbReference>